<dbReference type="PANTHER" id="PTHR10412:SF11">
    <property type="entry name" value="MANNOSYL-OLIGOSACCHARIDE GLUCOSIDASE"/>
    <property type="match status" value="1"/>
</dbReference>
<dbReference type="EMBL" id="MELK01000022">
    <property type="protein sequence ID" value="OFW58485.1"/>
    <property type="molecule type" value="Genomic_DNA"/>
</dbReference>
<dbReference type="InterPro" id="IPR012341">
    <property type="entry name" value="6hp_glycosidase-like_sf"/>
</dbReference>
<evidence type="ECO:0000259" key="4">
    <source>
        <dbReference type="Pfam" id="PF22422"/>
    </source>
</evidence>
<dbReference type="GO" id="GO:0006487">
    <property type="term" value="P:protein N-linked glycosylation"/>
    <property type="evidence" value="ECO:0007669"/>
    <property type="project" value="TreeGrafter"/>
</dbReference>
<evidence type="ECO:0000313" key="5">
    <source>
        <dbReference type="EMBL" id="OFW58485.1"/>
    </source>
</evidence>
<dbReference type="STRING" id="1797197.A2Y75_02745"/>
<dbReference type="InterPro" id="IPR008928">
    <property type="entry name" value="6-hairpin_glycosidase_sf"/>
</dbReference>
<dbReference type="Pfam" id="PF22422">
    <property type="entry name" value="MGH1-like_GH"/>
    <property type="match status" value="1"/>
</dbReference>
<protein>
    <recommendedName>
        <fullName evidence="4">Mannosylglycerate hydrolase MGH1-like glycoside hydrolase domain-containing protein</fullName>
    </recommendedName>
</protein>
<proteinExistence type="inferred from homology"/>
<comment type="similarity">
    <text evidence="1">Belongs to the glycosyl hydrolase 63 family.</text>
</comment>
<dbReference type="AlphaFoldDB" id="A0A1F2WNR1"/>
<evidence type="ECO:0000256" key="2">
    <source>
        <dbReference type="ARBA" id="ARBA00022801"/>
    </source>
</evidence>
<keyword evidence="2" id="KW-0378">Hydrolase</keyword>
<sequence length="456" mass="52203">MAGEDALETRDWEALLKESIKVFHINEVEQNDIYYHMPCCHHYPSLFAWDSGFHAVAMSHIDAVKAARELETLFNQLSPDGHLPHEVLLPNLYSHRWMRGLQTRLMSWEYDGRGASHMIDPPSYHFAAEIVFKKTGDVEWLARLWPAMVASLDYLLESRDIFSNGLITIFHPWESGTDLSPQFFATLKLKPNSRWSDLRAHLIPILLYASNRMRQWDPARLAGADSFVCQELVINCLAVRACLSMAYLAGKIGRKGEGLHYAAAAGRIMAALDALCWDEEAGCYFPLFGYRNPQQSKRITAASILPVFTGLCAPDRRERMIEQLLLNPIYFRTEYPLPFNTLAALQGVGDWIENHLWSGHCIWINICWMLVIGLGENGYLPEAREITMRLVRMILKEGFYEYYDSRSGEGRRIRDFTWSALALDMMARFWPEITDDKQGYSVSGPEAISRPPRSSL</sequence>
<evidence type="ECO:0000256" key="1">
    <source>
        <dbReference type="ARBA" id="ARBA00010833"/>
    </source>
</evidence>
<dbReference type="SUPFAM" id="SSF48208">
    <property type="entry name" value="Six-hairpin glycosidases"/>
    <property type="match status" value="1"/>
</dbReference>
<reference evidence="5 6" key="1">
    <citation type="journal article" date="2016" name="Nat. Commun.">
        <title>Thousands of microbial genomes shed light on interconnected biogeochemical processes in an aquifer system.</title>
        <authorList>
            <person name="Anantharaman K."/>
            <person name="Brown C.T."/>
            <person name="Hug L.A."/>
            <person name="Sharon I."/>
            <person name="Castelle C.J."/>
            <person name="Probst A.J."/>
            <person name="Thomas B.C."/>
            <person name="Singh A."/>
            <person name="Wilkins M.J."/>
            <person name="Karaoz U."/>
            <person name="Brodie E.L."/>
            <person name="Williams K.H."/>
            <person name="Hubbard S.S."/>
            <person name="Banfield J.F."/>
        </authorList>
    </citation>
    <scope>NUCLEOTIDE SEQUENCE [LARGE SCALE GENOMIC DNA]</scope>
</reference>
<comment type="caution">
    <text evidence="5">The sequence shown here is derived from an EMBL/GenBank/DDBJ whole genome shotgun (WGS) entry which is preliminary data.</text>
</comment>
<feature type="domain" description="Mannosylglycerate hydrolase MGH1-like glycoside hydrolase" evidence="4">
    <location>
        <begin position="43"/>
        <end position="419"/>
    </location>
</feature>
<dbReference type="Proteomes" id="UP000177876">
    <property type="component" value="Unassembled WGS sequence"/>
</dbReference>
<gene>
    <name evidence="5" type="ORF">A2Y75_02745</name>
</gene>
<evidence type="ECO:0000256" key="3">
    <source>
        <dbReference type="ARBA" id="ARBA00023295"/>
    </source>
</evidence>
<dbReference type="PANTHER" id="PTHR10412">
    <property type="entry name" value="MANNOSYL-OLIGOSACCHARIDE GLUCOSIDASE"/>
    <property type="match status" value="1"/>
</dbReference>
<evidence type="ECO:0000313" key="6">
    <source>
        <dbReference type="Proteomes" id="UP000177876"/>
    </source>
</evidence>
<dbReference type="GO" id="GO:0009311">
    <property type="term" value="P:oligosaccharide metabolic process"/>
    <property type="evidence" value="ECO:0007669"/>
    <property type="project" value="InterPro"/>
</dbReference>
<accession>A0A1F2WNR1</accession>
<dbReference type="GO" id="GO:0004573">
    <property type="term" value="F:Glc3Man9GlcNAc2 oligosaccharide glucosidase activity"/>
    <property type="evidence" value="ECO:0007669"/>
    <property type="project" value="InterPro"/>
</dbReference>
<dbReference type="InterPro" id="IPR004888">
    <property type="entry name" value="Glycoside_hydrolase_63"/>
</dbReference>
<dbReference type="InterPro" id="IPR054491">
    <property type="entry name" value="MGH1-like_GH"/>
</dbReference>
<keyword evidence="3" id="KW-0326">Glycosidase</keyword>
<dbReference type="Gene3D" id="1.50.10.10">
    <property type="match status" value="1"/>
</dbReference>
<organism evidence="5 6">
    <name type="scientific">Candidatus Solincola sediminis</name>
    <dbReference type="NCBI Taxonomy" id="1797199"/>
    <lineage>
        <taxon>Bacteria</taxon>
        <taxon>Bacillati</taxon>
        <taxon>Actinomycetota</taxon>
        <taxon>Candidatus Geothermincolia</taxon>
        <taxon>Candidatus Geothermincolales</taxon>
        <taxon>Candidatus Geothermincolaceae</taxon>
        <taxon>Candidatus Solincola</taxon>
    </lineage>
</organism>
<name>A0A1F2WNR1_9ACTN</name>